<keyword evidence="3" id="KW-0863">Zinc-finger</keyword>
<feature type="region of interest" description="Disordered" evidence="11">
    <location>
        <begin position="130"/>
        <end position="187"/>
    </location>
</feature>
<feature type="compositionally biased region" description="Polar residues" evidence="11">
    <location>
        <begin position="171"/>
        <end position="181"/>
    </location>
</feature>
<keyword evidence="4" id="KW-0862">Zinc</keyword>
<reference evidence="12" key="1">
    <citation type="submission" date="2022-06" db="EMBL/GenBank/DDBJ databases">
        <authorList>
            <person name="Berger JAMES D."/>
            <person name="Berger JAMES D."/>
        </authorList>
    </citation>
    <scope>NUCLEOTIDE SEQUENCE [LARGE SCALE GENOMIC DNA]</scope>
</reference>
<keyword evidence="7 10" id="KW-0010">Activator</keyword>
<evidence type="ECO:0000256" key="7">
    <source>
        <dbReference type="ARBA" id="ARBA00023159"/>
    </source>
</evidence>
<comment type="subunit">
    <text evidence="10">Component of some SAGA transcription coactivator-HAT complexes.</text>
</comment>
<evidence type="ECO:0000256" key="3">
    <source>
        <dbReference type="ARBA" id="ARBA00022771"/>
    </source>
</evidence>
<accession>A0A183VU66</accession>
<dbReference type="Pfam" id="PF08209">
    <property type="entry name" value="Sgf11"/>
    <property type="match status" value="1"/>
</dbReference>
<feature type="region of interest" description="Disordered" evidence="11">
    <location>
        <begin position="54"/>
        <end position="75"/>
    </location>
</feature>
<feature type="compositionally biased region" description="Polar residues" evidence="11">
    <location>
        <begin position="133"/>
        <end position="148"/>
    </location>
</feature>
<feature type="compositionally biased region" description="Low complexity" evidence="11">
    <location>
        <begin position="63"/>
        <end position="75"/>
    </location>
</feature>
<dbReference type="WBParaSite" id="TREG1_44530.1">
    <property type="protein sequence ID" value="TREG1_44530.1"/>
    <property type="gene ID" value="TREG1_44530"/>
</dbReference>
<dbReference type="PANTHER" id="PTHR46367:SF1">
    <property type="entry name" value="ATAXIN-7-LIKE PROTEIN 3"/>
    <property type="match status" value="1"/>
</dbReference>
<keyword evidence="12" id="KW-1185">Reference proteome</keyword>
<comment type="similarity">
    <text evidence="10">Belongs to the SGF11 family.</text>
</comment>
<dbReference type="GO" id="GO:0008270">
    <property type="term" value="F:zinc ion binding"/>
    <property type="evidence" value="ECO:0007669"/>
    <property type="project" value="UniProtKB-KW"/>
</dbReference>
<dbReference type="GO" id="GO:0000124">
    <property type="term" value="C:SAGA complex"/>
    <property type="evidence" value="ECO:0007669"/>
    <property type="project" value="TreeGrafter"/>
</dbReference>
<evidence type="ECO:0000313" key="13">
    <source>
        <dbReference type="WBParaSite" id="TREG1_44530.1"/>
    </source>
</evidence>
<evidence type="ECO:0000256" key="2">
    <source>
        <dbReference type="ARBA" id="ARBA00022723"/>
    </source>
</evidence>
<proteinExistence type="inferred from homology"/>
<comment type="subcellular location">
    <subcellularLocation>
        <location evidence="1 10">Nucleus</location>
    </subcellularLocation>
</comment>
<evidence type="ECO:0000256" key="6">
    <source>
        <dbReference type="ARBA" id="ARBA00023015"/>
    </source>
</evidence>
<evidence type="ECO:0000256" key="5">
    <source>
        <dbReference type="ARBA" id="ARBA00022853"/>
    </source>
</evidence>
<dbReference type="InterPro" id="IPR013246">
    <property type="entry name" value="SAGA_su_Sgf11"/>
</dbReference>
<sequence length="187" mass="20706">MNKPLPIPNADLQEVLQEFICDLIDSCLMDDILIMHRAIKLGYFHIIAAETNPDSTDNSDFGTSKSSSSRNSNKTTNYCRCGKCNSKVAATRYAAHLANCMGLGRNSWRQANKRIAEHCRLEDSDAETEENLLKSSSGDMVTNKSAETTSDRVECRYSNKAISRHQLSPLKPTNSLVSNGSSKRRAS</sequence>
<dbReference type="OrthoDB" id="21557at2759"/>
<evidence type="ECO:0000256" key="8">
    <source>
        <dbReference type="ARBA" id="ARBA00023163"/>
    </source>
</evidence>
<evidence type="ECO:0000256" key="9">
    <source>
        <dbReference type="ARBA" id="ARBA00023242"/>
    </source>
</evidence>
<keyword evidence="6" id="KW-0805">Transcription regulation</keyword>
<dbReference type="GO" id="GO:0003713">
    <property type="term" value="F:transcription coactivator activity"/>
    <property type="evidence" value="ECO:0007669"/>
    <property type="project" value="TreeGrafter"/>
</dbReference>
<dbReference type="GO" id="GO:0071819">
    <property type="term" value="C:DUBm complex"/>
    <property type="evidence" value="ECO:0007669"/>
    <property type="project" value="TreeGrafter"/>
</dbReference>
<keyword evidence="9" id="KW-0539">Nucleus</keyword>
<protein>
    <recommendedName>
        <fullName evidence="10">SAGA-associated factor 11</fullName>
    </recommendedName>
</protein>
<evidence type="ECO:0000256" key="10">
    <source>
        <dbReference type="RuleBase" id="RU261113"/>
    </source>
</evidence>
<evidence type="ECO:0000256" key="11">
    <source>
        <dbReference type="SAM" id="MobiDB-lite"/>
    </source>
</evidence>
<name>A0A183VU66_TRIRE</name>
<evidence type="ECO:0000256" key="4">
    <source>
        <dbReference type="ARBA" id="ARBA00022833"/>
    </source>
</evidence>
<keyword evidence="8" id="KW-0804">Transcription</keyword>
<keyword evidence="2" id="KW-0479">Metal-binding</keyword>
<reference evidence="13" key="2">
    <citation type="submission" date="2023-11" db="UniProtKB">
        <authorList>
            <consortium name="WormBaseParasite"/>
        </authorList>
    </citation>
    <scope>IDENTIFICATION</scope>
</reference>
<evidence type="ECO:0000256" key="1">
    <source>
        <dbReference type="ARBA" id="ARBA00004123"/>
    </source>
</evidence>
<dbReference type="GO" id="GO:0006325">
    <property type="term" value="P:chromatin organization"/>
    <property type="evidence" value="ECO:0007669"/>
    <property type="project" value="UniProtKB-KW"/>
</dbReference>
<dbReference type="Proteomes" id="UP000050795">
    <property type="component" value="Unassembled WGS sequence"/>
</dbReference>
<comment type="function">
    <text evidence="10">Component of the transcription regulatory histone acetylation (HAT) complex SAGA, a multiprotein complex that activates transcription by remodeling chromatin and mediating histone acetylation and deubiquitination. Within the SAGA complex, participates in a subcomplex that specifically deubiquitinates histone H2B. The SAGA complex is recruited to specific gene promoters by activators, where it is required for transcription.</text>
</comment>
<dbReference type="AlphaFoldDB" id="A0A183VU66"/>
<organism evidence="12 13">
    <name type="scientific">Trichobilharzia regenti</name>
    <name type="common">Nasal bird schistosome</name>
    <dbReference type="NCBI Taxonomy" id="157069"/>
    <lineage>
        <taxon>Eukaryota</taxon>
        <taxon>Metazoa</taxon>
        <taxon>Spiralia</taxon>
        <taxon>Lophotrochozoa</taxon>
        <taxon>Platyhelminthes</taxon>
        <taxon>Trematoda</taxon>
        <taxon>Digenea</taxon>
        <taxon>Strigeidida</taxon>
        <taxon>Schistosomatoidea</taxon>
        <taxon>Schistosomatidae</taxon>
        <taxon>Trichobilharzia</taxon>
    </lineage>
</organism>
<dbReference type="GO" id="GO:0006357">
    <property type="term" value="P:regulation of transcription by RNA polymerase II"/>
    <property type="evidence" value="ECO:0007669"/>
    <property type="project" value="TreeGrafter"/>
</dbReference>
<dbReference type="InterPro" id="IPR051078">
    <property type="entry name" value="SGF11"/>
</dbReference>
<evidence type="ECO:0000313" key="12">
    <source>
        <dbReference type="Proteomes" id="UP000050795"/>
    </source>
</evidence>
<dbReference type="PANTHER" id="PTHR46367">
    <property type="entry name" value="ATAXIN-7-LIKE PROTEIN 3"/>
    <property type="match status" value="1"/>
</dbReference>
<keyword evidence="5" id="KW-0156">Chromatin regulator</keyword>